<evidence type="ECO:0000313" key="5">
    <source>
        <dbReference type="Proteomes" id="UP000655868"/>
    </source>
</evidence>
<evidence type="ECO:0000256" key="1">
    <source>
        <dbReference type="ARBA" id="ARBA00006096"/>
    </source>
</evidence>
<dbReference type="GO" id="GO:0000270">
    <property type="term" value="P:peptidoglycan metabolic process"/>
    <property type="evidence" value="ECO:0007669"/>
    <property type="project" value="TreeGrafter"/>
</dbReference>
<dbReference type="PRINTS" id="PR00922">
    <property type="entry name" value="DADACBPTASE3"/>
</dbReference>
<comment type="caution">
    <text evidence="4">The sequence shown here is derived from an EMBL/GenBank/DDBJ whole genome shotgun (WGS) entry which is preliminary data.</text>
</comment>
<comment type="similarity">
    <text evidence="1">Belongs to the peptidase S13 family.</text>
</comment>
<keyword evidence="3" id="KW-0472">Membrane</keyword>
<feature type="transmembrane region" description="Helical" evidence="3">
    <location>
        <begin position="61"/>
        <end position="83"/>
    </location>
</feature>
<name>A0A934U4A1_9NOCA</name>
<dbReference type="GO" id="GO:0006508">
    <property type="term" value="P:proteolysis"/>
    <property type="evidence" value="ECO:0007669"/>
    <property type="project" value="InterPro"/>
</dbReference>
<dbReference type="NCBIfam" id="TIGR00666">
    <property type="entry name" value="PBP4"/>
    <property type="match status" value="1"/>
</dbReference>
<evidence type="ECO:0000256" key="2">
    <source>
        <dbReference type="ARBA" id="ARBA00022801"/>
    </source>
</evidence>
<dbReference type="SUPFAM" id="SSF56601">
    <property type="entry name" value="beta-lactamase/transpeptidase-like"/>
    <property type="match status" value="1"/>
</dbReference>
<dbReference type="EMBL" id="JAEMNV010000004">
    <property type="protein sequence ID" value="MBJ8340187.1"/>
    <property type="molecule type" value="Genomic_DNA"/>
</dbReference>
<evidence type="ECO:0000256" key="3">
    <source>
        <dbReference type="SAM" id="Phobius"/>
    </source>
</evidence>
<dbReference type="EC" id="3.4.16.4" evidence="4"/>
<sequence>MVTSNSTPCLSSSCVSAIRFGKASASRIVLAHTGVEESLVGQGKKNIGALAARRRRHTRTLAVTVVVLLLAAGSAVLVVAAPWDSGASGRKLTVATEPPPIVLAPQVVPVPDSAPIPSSAGLSAALTPALGNPDLGTFSGSVTDAESGAVLWNTEPDRPMTPASTTKVLTAAAAMLALPPDHRVSTTVVAGPQPNELVLVGGGDPTLTAQAVGEPSIYAGAPRLQDLVEQIKRSGAEVDTILVDTRAYSGPTLAKGWFPSDIGGGYIAPMEPVMIDGGRLKPLEDESPRTATPALDAGRLLAVELGLDPGKVRPGEASEGAAPVASVQSAPLRDRLGQMMGRSDNVLAEAIGREIAIEEKGEASFDGAVTAVLDTLTDAEFDLGGVTLHDLSGLSVDDRVPARVLDAIMTSAAGEAEPELRPMLDYLPVAGATGTLSDRYGAGDRAGAGWVRAKTGTLSDASALVGYVVDSSGRVLTFALMSNGRPPEASRPALDAVAATLQGCGCQ</sequence>
<dbReference type="PANTHER" id="PTHR30023">
    <property type="entry name" value="D-ALANYL-D-ALANINE CARBOXYPEPTIDASE"/>
    <property type="match status" value="1"/>
</dbReference>
<keyword evidence="4" id="KW-0121">Carboxypeptidase</keyword>
<proteinExistence type="inferred from homology"/>
<gene>
    <name evidence="4" type="primary">dacB</name>
    <name evidence="4" type="ORF">JGU71_14955</name>
</gene>
<reference evidence="4" key="1">
    <citation type="submission" date="2020-12" db="EMBL/GenBank/DDBJ databases">
        <title>Antrihabitans popcorni sp. nov. and Antrihabitans auranticaus sp. nov., isolated from a larva cave.</title>
        <authorList>
            <person name="Lee S.D."/>
            <person name="Kim I.S."/>
        </authorList>
    </citation>
    <scope>NUCLEOTIDE SEQUENCE</scope>
    <source>
        <strain evidence="4">YC3-6</strain>
    </source>
</reference>
<dbReference type="InterPro" id="IPR012338">
    <property type="entry name" value="Beta-lactam/transpept-like"/>
</dbReference>
<keyword evidence="2 4" id="KW-0378">Hydrolase</keyword>
<organism evidence="4 5">
    <name type="scientific">Antrihabitans stalagmiti</name>
    <dbReference type="NCBI Taxonomy" id="2799499"/>
    <lineage>
        <taxon>Bacteria</taxon>
        <taxon>Bacillati</taxon>
        <taxon>Actinomycetota</taxon>
        <taxon>Actinomycetes</taxon>
        <taxon>Mycobacteriales</taxon>
        <taxon>Nocardiaceae</taxon>
        <taxon>Antrihabitans</taxon>
    </lineage>
</organism>
<protein>
    <submittedName>
        <fullName evidence="4">D-alanyl-D-alanine carboxypeptidase/D-alanyl-D-alanine-endopeptidase</fullName>
        <ecNumber evidence="4">3.4.16.4</ecNumber>
    </submittedName>
</protein>
<dbReference type="Proteomes" id="UP000655868">
    <property type="component" value="Unassembled WGS sequence"/>
</dbReference>
<keyword evidence="3" id="KW-1133">Transmembrane helix</keyword>
<dbReference type="PANTHER" id="PTHR30023:SF0">
    <property type="entry name" value="PENICILLIN-SENSITIVE CARBOXYPEPTIDASE A"/>
    <property type="match status" value="1"/>
</dbReference>
<keyword evidence="5" id="KW-1185">Reference proteome</keyword>
<dbReference type="GO" id="GO:0009002">
    <property type="term" value="F:serine-type D-Ala-D-Ala carboxypeptidase activity"/>
    <property type="evidence" value="ECO:0007669"/>
    <property type="project" value="UniProtKB-EC"/>
</dbReference>
<evidence type="ECO:0000313" key="4">
    <source>
        <dbReference type="EMBL" id="MBJ8340187.1"/>
    </source>
</evidence>
<dbReference type="InterPro" id="IPR000667">
    <property type="entry name" value="Peptidase_S13"/>
</dbReference>
<keyword evidence="3" id="KW-0812">Transmembrane</keyword>
<dbReference type="AlphaFoldDB" id="A0A934U4A1"/>
<keyword evidence="4" id="KW-0645">Protease</keyword>
<accession>A0A934U4A1</accession>
<dbReference type="Pfam" id="PF02113">
    <property type="entry name" value="Peptidase_S13"/>
    <property type="match status" value="2"/>
</dbReference>
<dbReference type="Gene3D" id="3.40.710.10">
    <property type="entry name" value="DD-peptidase/beta-lactamase superfamily"/>
    <property type="match status" value="2"/>
</dbReference>